<comment type="function">
    <text evidence="7">Controls stomatal patterning.</text>
</comment>
<comment type="caution">
    <text evidence="8">The sequence shown here is derived from an EMBL/GenBank/DDBJ whole genome shotgun (WGS) entry which is preliminary data.</text>
</comment>
<dbReference type="GO" id="GO:0010052">
    <property type="term" value="P:guard cell differentiation"/>
    <property type="evidence" value="ECO:0007669"/>
    <property type="project" value="UniProtKB-UniRule"/>
</dbReference>
<evidence type="ECO:0000256" key="5">
    <source>
        <dbReference type="ARBA" id="ARBA00022729"/>
    </source>
</evidence>
<evidence type="ECO:0000256" key="6">
    <source>
        <dbReference type="ARBA" id="ARBA00023157"/>
    </source>
</evidence>
<evidence type="ECO:0000256" key="3">
    <source>
        <dbReference type="ARBA" id="ARBA00022473"/>
    </source>
</evidence>
<evidence type="ECO:0000256" key="1">
    <source>
        <dbReference type="ARBA" id="ARBA00004613"/>
    </source>
</evidence>
<evidence type="ECO:0000313" key="8">
    <source>
        <dbReference type="EMBL" id="RZB87067.1"/>
    </source>
</evidence>
<keyword evidence="3 7" id="KW-0217">Developmental protein</keyword>
<gene>
    <name evidence="8" type="ORF">D0Y65_026973</name>
</gene>
<comment type="similarity">
    <text evidence="2 7">Belongs to the plant cysteine rich small secretory peptide family. Epidermal patterning factor subfamily.</text>
</comment>
<keyword evidence="5" id="KW-0732">Signal</keyword>
<keyword evidence="9" id="KW-1185">Reference proteome</keyword>
<dbReference type="PANTHER" id="PTHR33109:SF4">
    <property type="entry name" value="EPIDERMAL PATTERNING FACTOR-LIKE PROTEIN 6"/>
    <property type="match status" value="1"/>
</dbReference>
<evidence type="ECO:0000256" key="2">
    <source>
        <dbReference type="ARBA" id="ARBA00008127"/>
    </source>
</evidence>
<protein>
    <recommendedName>
        <fullName evidence="7">Epidermal patterning factor-like protein</fullName>
    </recommendedName>
</protein>
<accession>A0A445ILW7</accession>
<comment type="subcellular location">
    <subcellularLocation>
        <location evidence="1 7">Secreted</location>
    </subcellularLocation>
</comment>
<dbReference type="Proteomes" id="UP000289340">
    <property type="component" value="Chromosome 10"/>
</dbReference>
<name>A0A445ILW7_GLYSO</name>
<evidence type="ECO:0000256" key="4">
    <source>
        <dbReference type="ARBA" id="ARBA00022525"/>
    </source>
</evidence>
<organism evidence="8 9">
    <name type="scientific">Glycine soja</name>
    <name type="common">Wild soybean</name>
    <dbReference type="NCBI Taxonomy" id="3848"/>
    <lineage>
        <taxon>Eukaryota</taxon>
        <taxon>Viridiplantae</taxon>
        <taxon>Streptophyta</taxon>
        <taxon>Embryophyta</taxon>
        <taxon>Tracheophyta</taxon>
        <taxon>Spermatophyta</taxon>
        <taxon>Magnoliopsida</taxon>
        <taxon>eudicotyledons</taxon>
        <taxon>Gunneridae</taxon>
        <taxon>Pentapetalae</taxon>
        <taxon>rosids</taxon>
        <taxon>fabids</taxon>
        <taxon>Fabales</taxon>
        <taxon>Fabaceae</taxon>
        <taxon>Papilionoideae</taxon>
        <taxon>50 kb inversion clade</taxon>
        <taxon>NPAAA clade</taxon>
        <taxon>indigoferoid/millettioid clade</taxon>
        <taxon>Phaseoleae</taxon>
        <taxon>Glycine</taxon>
        <taxon>Glycine subgen. Soja</taxon>
    </lineage>
</organism>
<reference evidence="8 9" key="1">
    <citation type="submission" date="2018-09" db="EMBL/GenBank/DDBJ databases">
        <title>A high-quality reference genome of wild soybean provides a powerful tool to mine soybean genomes.</title>
        <authorList>
            <person name="Xie M."/>
            <person name="Chung C.Y.L."/>
            <person name="Li M.-W."/>
            <person name="Wong F.-L."/>
            <person name="Chan T.-F."/>
            <person name="Lam H.-M."/>
        </authorList>
    </citation>
    <scope>NUCLEOTIDE SEQUENCE [LARGE SCALE GENOMIC DNA]</scope>
    <source>
        <strain evidence="9">cv. W05</strain>
        <tissue evidence="8">Hypocotyl of etiolated seedlings</tissue>
    </source>
</reference>
<sequence>MYPPLEPIHKRCTLSCSQSTTQVDVPSTCTTKDVSSNVLRQSSQVELKEKNGQGLVFGGKMEVSSMGWHKRLLGGPGSLPPWCTSKCGKCTPCRPVHVPVLLGTLVTAEYYPEAWRCKCGNKFGGGNDKSIVNHAAQIAQIPNQNATPQQQFQTQQRQMRMLGGNLELERLRNINVQPLAQVMVNESTGAKNVVSSLGTQIQIVEPSNQEFGATQLPFPEMDTSFDPYNFQDNTLNQIPHENLNFSLSDSFQNPSSKPNNNCSQRETSTCQIDLDMKDYVNRSYIVENDFACDFDMFGAMNGDRQGL</sequence>
<dbReference type="InterPro" id="IPR039455">
    <property type="entry name" value="EPFL"/>
</dbReference>
<dbReference type="AlphaFoldDB" id="A0A445ILW7"/>
<evidence type="ECO:0000256" key="7">
    <source>
        <dbReference type="RuleBase" id="RU367102"/>
    </source>
</evidence>
<dbReference type="EMBL" id="QZWG01000010">
    <property type="protein sequence ID" value="RZB87067.1"/>
    <property type="molecule type" value="Genomic_DNA"/>
</dbReference>
<keyword evidence="6" id="KW-1015">Disulfide bond</keyword>
<evidence type="ECO:0000313" key="9">
    <source>
        <dbReference type="Proteomes" id="UP000289340"/>
    </source>
</evidence>
<dbReference type="GO" id="GO:0005576">
    <property type="term" value="C:extracellular region"/>
    <property type="evidence" value="ECO:0007669"/>
    <property type="project" value="UniProtKB-SubCell"/>
</dbReference>
<proteinExistence type="inferred from homology"/>
<dbReference type="Pfam" id="PF17181">
    <property type="entry name" value="EPF"/>
    <property type="match status" value="1"/>
</dbReference>
<dbReference type="PANTHER" id="PTHR33109">
    <property type="entry name" value="EPIDERMAL PATTERNING FACTOR-LIKE PROTEIN 4"/>
    <property type="match status" value="1"/>
</dbReference>
<keyword evidence="4 7" id="KW-0964">Secreted</keyword>